<comment type="catalytic activity">
    <reaction evidence="5 6">
        <text>NAD(+) + ATP = ADP + NADP(+) + H(+)</text>
        <dbReference type="Rhea" id="RHEA:18629"/>
        <dbReference type="ChEBI" id="CHEBI:15378"/>
        <dbReference type="ChEBI" id="CHEBI:30616"/>
        <dbReference type="ChEBI" id="CHEBI:57540"/>
        <dbReference type="ChEBI" id="CHEBI:58349"/>
        <dbReference type="ChEBI" id="CHEBI:456216"/>
        <dbReference type="EC" id="2.7.1.23"/>
    </reaction>
</comment>
<comment type="similarity">
    <text evidence="6">Belongs to the NAD kinase family.</text>
</comment>
<keyword evidence="6" id="KW-0547">Nucleotide-binding</keyword>
<feature type="binding site" evidence="6">
    <location>
        <begin position="187"/>
        <end position="192"/>
    </location>
    <ligand>
        <name>NAD(+)</name>
        <dbReference type="ChEBI" id="CHEBI:57540"/>
    </ligand>
</feature>
<feature type="active site" description="Proton acceptor" evidence="6">
    <location>
        <position position="71"/>
    </location>
</feature>
<evidence type="ECO:0000256" key="3">
    <source>
        <dbReference type="ARBA" id="ARBA00022857"/>
    </source>
</evidence>
<dbReference type="PANTHER" id="PTHR20275:SF0">
    <property type="entry name" value="NAD KINASE"/>
    <property type="match status" value="1"/>
</dbReference>
<evidence type="ECO:0000256" key="1">
    <source>
        <dbReference type="ARBA" id="ARBA00022679"/>
    </source>
</evidence>
<dbReference type="Pfam" id="PF20143">
    <property type="entry name" value="NAD_kinase_C"/>
    <property type="match status" value="1"/>
</dbReference>
<keyword evidence="2 6" id="KW-0418">Kinase</keyword>
<accession>A0ABX7Y940</accession>
<dbReference type="Proteomes" id="UP000678513">
    <property type="component" value="Chromosome"/>
</dbReference>
<proteinExistence type="inferred from homology"/>
<evidence type="ECO:0000313" key="7">
    <source>
        <dbReference type="EMBL" id="QUC09223.1"/>
    </source>
</evidence>
<keyword evidence="4 6" id="KW-0520">NAD</keyword>
<feature type="binding site" evidence="6">
    <location>
        <begin position="71"/>
        <end position="72"/>
    </location>
    <ligand>
        <name>NAD(+)</name>
        <dbReference type="ChEBI" id="CHEBI:57540"/>
    </ligand>
</feature>
<reference evidence="7 8" key="1">
    <citation type="submission" date="2021-03" db="EMBL/GenBank/DDBJ databases">
        <title>Human Oral Microbial Genomes.</title>
        <authorList>
            <person name="Johnston C.D."/>
            <person name="Chen T."/>
            <person name="Dewhirst F.E."/>
        </authorList>
    </citation>
    <scope>NUCLEOTIDE SEQUENCE [LARGE SCALE GENOMIC DNA]</scope>
    <source>
        <strain evidence="7 8">DSMZ 100122</strain>
    </source>
</reference>
<keyword evidence="8" id="KW-1185">Reference proteome</keyword>
<dbReference type="GO" id="GO:0003951">
    <property type="term" value="F:NAD+ kinase activity"/>
    <property type="evidence" value="ECO:0007669"/>
    <property type="project" value="UniProtKB-EC"/>
</dbReference>
<gene>
    <name evidence="6" type="primary">nadK</name>
    <name evidence="7" type="ORF">J5A65_05770</name>
</gene>
<feature type="binding site" evidence="6">
    <location>
        <position position="176"/>
    </location>
    <ligand>
        <name>NAD(+)</name>
        <dbReference type="ChEBI" id="CHEBI:57540"/>
    </ligand>
</feature>
<dbReference type="InterPro" id="IPR017438">
    <property type="entry name" value="ATP-NAD_kinase_N"/>
</dbReference>
<dbReference type="EC" id="2.7.1.23" evidence="6"/>
<dbReference type="PANTHER" id="PTHR20275">
    <property type="entry name" value="NAD KINASE"/>
    <property type="match status" value="1"/>
</dbReference>
<dbReference type="NCBIfam" id="NF002892">
    <property type="entry name" value="PRK03372.1"/>
    <property type="match status" value="1"/>
</dbReference>
<comment type="caution">
    <text evidence="6">Lacks conserved residue(s) required for the propagation of feature annotation.</text>
</comment>
<dbReference type="InterPro" id="IPR017437">
    <property type="entry name" value="ATP-NAD_kinase_PpnK-typ_C"/>
</dbReference>
<protein>
    <recommendedName>
        <fullName evidence="6">NAD kinase</fullName>
        <ecNumber evidence="6">2.7.1.23</ecNumber>
    </recommendedName>
    <alternativeName>
        <fullName evidence="6">ATP-dependent NAD kinase</fullName>
    </alternativeName>
</protein>
<dbReference type="SUPFAM" id="SSF111331">
    <property type="entry name" value="NAD kinase/diacylglycerol kinase-like"/>
    <property type="match status" value="1"/>
</dbReference>
<evidence type="ECO:0000256" key="2">
    <source>
        <dbReference type="ARBA" id="ARBA00022777"/>
    </source>
</evidence>
<feature type="binding site" evidence="6">
    <location>
        <position position="76"/>
    </location>
    <ligand>
        <name>NAD(+)</name>
        <dbReference type="ChEBI" id="CHEBI:57540"/>
    </ligand>
</feature>
<keyword evidence="3 6" id="KW-0521">NADP</keyword>
<evidence type="ECO:0000256" key="4">
    <source>
        <dbReference type="ARBA" id="ARBA00023027"/>
    </source>
</evidence>
<comment type="function">
    <text evidence="6">Involved in the regulation of the intracellular balance of NAD and NADP, and is a key enzyme in the biosynthesis of NADP. Catalyzes specifically the phosphorylation on 2'-hydroxyl of the adenosine moiety of NAD to yield NADP.</text>
</comment>
<dbReference type="RefSeq" id="WP_212326450.1">
    <property type="nucleotide sequence ID" value="NZ_AP024463.1"/>
</dbReference>
<feature type="binding site" evidence="6">
    <location>
        <position position="157"/>
    </location>
    <ligand>
        <name>NAD(+)</name>
        <dbReference type="ChEBI" id="CHEBI:57540"/>
    </ligand>
</feature>
<evidence type="ECO:0000313" key="8">
    <source>
        <dbReference type="Proteomes" id="UP000678513"/>
    </source>
</evidence>
<keyword evidence="6" id="KW-0067">ATP-binding</keyword>
<keyword evidence="6" id="KW-0963">Cytoplasm</keyword>
<dbReference type="InterPro" id="IPR002504">
    <property type="entry name" value="NADK"/>
</dbReference>
<comment type="cofactor">
    <cofactor evidence="6">
        <name>a divalent metal cation</name>
        <dbReference type="ChEBI" id="CHEBI:60240"/>
    </cofactor>
</comment>
<keyword evidence="1 6" id="KW-0808">Transferase</keyword>
<organism evidence="7 8">
    <name type="scientific">Arachnia rubra</name>
    <dbReference type="NCBI Taxonomy" id="1547448"/>
    <lineage>
        <taxon>Bacteria</taxon>
        <taxon>Bacillati</taxon>
        <taxon>Actinomycetota</taxon>
        <taxon>Actinomycetes</taxon>
        <taxon>Propionibacteriales</taxon>
        <taxon>Propionibacteriaceae</taxon>
        <taxon>Arachnia</taxon>
    </lineage>
</organism>
<dbReference type="EMBL" id="CP072384">
    <property type="protein sequence ID" value="QUC09223.1"/>
    <property type="molecule type" value="Genomic_DNA"/>
</dbReference>
<feature type="binding site" evidence="6">
    <location>
        <begin position="146"/>
        <end position="147"/>
    </location>
    <ligand>
        <name>NAD(+)</name>
        <dbReference type="ChEBI" id="CHEBI:57540"/>
    </ligand>
</feature>
<dbReference type="Gene3D" id="2.60.200.30">
    <property type="entry name" value="Probable inorganic polyphosphate/atp-NAD kinase, domain 2"/>
    <property type="match status" value="1"/>
</dbReference>
<comment type="subcellular location">
    <subcellularLocation>
        <location evidence="6">Cytoplasm</location>
    </subcellularLocation>
</comment>
<dbReference type="Gene3D" id="3.40.50.10330">
    <property type="entry name" value="Probable inorganic polyphosphate/atp-NAD kinase, domain 1"/>
    <property type="match status" value="1"/>
</dbReference>
<dbReference type="HAMAP" id="MF_00361">
    <property type="entry name" value="NAD_kinase"/>
    <property type="match status" value="1"/>
</dbReference>
<sequence length="300" mass="32708">MTVETRAVAVLLHPERPEALEAAVAFMRQMPGFRFLSFPDDVSRLADFVPDADLAPIGTNPVELAVVFGGDGTLLRAAEWAQPLEVPLLGVNLGHVGFLAELETSDLTSLPQAVIEGRYEIERRLVLQVEVSDASEQLLWSSFAINEVSLEKLMREKMLNVLVHVDAHPLSRWGCDGVLVATPTGSTAYAFSGGGPVVWPEVQAMLIVPLSAHALFNRPMVLAPTSHVSLELGGPVPQGIIWCDGRRSVDVGPGMRIAVRASEHPMLLARLSEQPFTTRLVRKFELPVDGWRRSPRGEAC</sequence>
<dbReference type="Pfam" id="PF01513">
    <property type="entry name" value="NAD_kinase"/>
    <property type="match status" value="1"/>
</dbReference>
<dbReference type="InterPro" id="IPR016064">
    <property type="entry name" value="NAD/diacylglycerol_kinase_sf"/>
</dbReference>
<name>A0ABX7Y940_9ACTN</name>
<evidence type="ECO:0000256" key="5">
    <source>
        <dbReference type="ARBA" id="ARBA00047925"/>
    </source>
</evidence>
<evidence type="ECO:0000256" key="6">
    <source>
        <dbReference type="HAMAP-Rule" id="MF_00361"/>
    </source>
</evidence>